<comment type="caution">
    <text evidence="1">The sequence shown here is derived from an EMBL/GenBank/DDBJ whole genome shotgun (WGS) entry which is preliminary data.</text>
</comment>
<proteinExistence type="predicted"/>
<dbReference type="AlphaFoldDB" id="X1F0Y6"/>
<protein>
    <recommendedName>
        <fullName evidence="2">DUF4145 domain-containing protein</fullName>
    </recommendedName>
</protein>
<sequence length="147" mass="17050">MEHLEHSSLELWEKRRKWIEDLLNEHESEGSYLVSEQACALVAEVQSCFCAGAWISVIILTFTVIDAQLRETELPDYKGNSKKLINILGFDERFQKLRERRNNIIHLDIDNPAITVDQQWGNRDDLEDEAKEAIKLMIEAFYSNPGT</sequence>
<name>X1F0Y6_9ZZZZ</name>
<organism evidence="1">
    <name type="scientific">marine sediment metagenome</name>
    <dbReference type="NCBI Taxonomy" id="412755"/>
    <lineage>
        <taxon>unclassified sequences</taxon>
        <taxon>metagenomes</taxon>
        <taxon>ecological metagenomes</taxon>
    </lineage>
</organism>
<evidence type="ECO:0008006" key="2">
    <source>
        <dbReference type="Google" id="ProtNLM"/>
    </source>
</evidence>
<accession>X1F0Y6</accession>
<reference evidence="1" key="1">
    <citation type="journal article" date="2014" name="Front. Microbiol.">
        <title>High frequency of phylogenetically diverse reductive dehalogenase-homologous genes in deep subseafloor sedimentary metagenomes.</title>
        <authorList>
            <person name="Kawai M."/>
            <person name="Futagami T."/>
            <person name="Toyoda A."/>
            <person name="Takaki Y."/>
            <person name="Nishi S."/>
            <person name="Hori S."/>
            <person name="Arai W."/>
            <person name="Tsubouchi T."/>
            <person name="Morono Y."/>
            <person name="Uchiyama I."/>
            <person name="Ito T."/>
            <person name="Fujiyama A."/>
            <person name="Inagaki F."/>
            <person name="Takami H."/>
        </authorList>
    </citation>
    <scope>NUCLEOTIDE SEQUENCE</scope>
    <source>
        <strain evidence="1">Expedition CK06-06</strain>
    </source>
</reference>
<dbReference type="EMBL" id="BARU01013589">
    <property type="protein sequence ID" value="GAH38572.1"/>
    <property type="molecule type" value="Genomic_DNA"/>
</dbReference>
<evidence type="ECO:0000313" key="1">
    <source>
        <dbReference type="EMBL" id="GAH38572.1"/>
    </source>
</evidence>
<gene>
    <name evidence="1" type="ORF">S03H2_24454</name>
</gene>